<evidence type="ECO:0000259" key="17">
    <source>
        <dbReference type="Pfam" id="PF03443"/>
    </source>
</evidence>
<keyword evidence="6" id="KW-0136">Cellulose degradation</keyword>
<evidence type="ECO:0000256" key="7">
    <source>
        <dbReference type="ARBA" id="ARBA00023002"/>
    </source>
</evidence>
<keyword evidence="4" id="KW-0479">Metal-binding</keyword>
<organism evidence="18 19">
    <name type="scientific">Neocucurbitaria cava</name>
    <dbReference type="NCBI Taxonomy" id="798079"/>
    <lineage>
        <taxon>Eukaryota</taxon>
        <taxon>Fungi</taxon>
        <taxon>Dikarya</taxon>
        <taxon>Ascomycota</taxon>
        <taxon>Pezizomycotina</taxon>
        <taxon>Dothideomycetes</taxon>
        <taxon>Pleosporomycetidae</taxon>
        <taxon>Pleosporales</taxon>
        <taxon>Pleosporineae</taxon>
        <taxon>Cucurbitariaceae</taxon>
        <taxon>Neocucurbitaria</taxon>
    </lineage>
</organism>
<evidence type="ECO:0000256" key="3">
    <source>
        <dbReference type="ARBA" id="ARBA00022525"/>
    </source>
</evidence>
<evidence type="ECO:0000256" key="9">
    <source>
        <dbReference type="ARBA" id="ARBA00023033"/>
    </source>
</evidence>
<dbReference type="OrthoDB" id="6038816at2759"/>
<dbReference type="GO" id="GO:0030245">
    <property type="term" value="P:cellulose catabolic process"/>
    <property type="evidence" value="ECO:0007669"/>
    <property type="project" value="UniProtKB-KW"/>
</dbReference>
<comment type="similarity">
    <text evidence="13">Belongs to the polysaccharide monooxygenase AA9 family.</text>
</comment>
<evidence type="ECO:0000256" key="2">
    <source>
        <dbReference type="ARBA" id="ARBA00004613"/>
    </source>
</evidence>
<keyword evidence="8" id="KW-0186">Copper</keyword>
<dbReference type="Proteomes" id="UP001140560">
    <property type="component" value="Unassembled WGS sequence"/>
</dbReference>
<evidence type="ECO:0000256" key="6">
    <source>
        <dbReference type="ARBA" id="ARBA00023001"/>
    </source>
</evidence>
<dbReference type="GO" id="GO:0005576">
    <property type="term" value="C:extracellular region"/>
    <property type="evidence" value="ECO:0007669"/>
    <property type="project" value="UniProtKB-SubCell"/>
</dbReference>
<keyword evidence="9" id="KW-0503">Monooxygenase</keyword>
<evidence type="ECO:0000256" key="16">
    <source>
        <dbReference type="SAM" id="SignalP"/>
    </source>
</evidence>
<keyword evidence="11" id="KW-0119">Carbohydrate metabolism</keyword>
<evidence type="ECO:0000256" key="13">
    <source>
        <dbReference type="ARBA" id="ARBA00044502"/>
    </source>
</evidence>
<reference evidence="18" key="1">
    <citation type="submission" date="2022-10" db="EMBL/GenBank/DDBJ databases">
        <title>Tapping the CABI collections for fungal endophytes: first genome assemblies for Collariella, Neodidymelliopsis, Ascochyta clinopodiicola, Didymella pomorum, Didymosphaeria variabile, Neocosmospora piperis and Neocucurbitaria cava.</title>
        <authorList>
            <person name="Hill R."/>
        </authorList>
    </citation>
    <scope>NUCLEOTIDE SEQUENCE</scope>
    <source>
        <strain evidence="18">IMI 356814</strain>
    </source>
</reference>
<feature type="chain" id="PRO_5040929062" description="lytic cellulose monooxygenase (C4-dehydrogenating)" evidence="16">
    <location>
        <begin position="20"/>
        <end position="253"/>
    </location>
</feature>
<gene>
    <name evidence="18" type="ORF">N0V83_009012</name>
</gene>
<feature type="domain" description="Auxiliary Activity family 9 catalytic" evidence="17">
    <location>
        <begin position="20"/>
        <end position="229"/>
    </location>
</feature>
<dbReference type="InterPro" id="IPR049892">
    <property type="entry name" value="AA9"/>
</dbReference>
<evidence type="ECO:0000256" key="4">
    <source>
        <dbReference type="ARBA" id="ARBA00022723"/>
    </source>
</evidence>
<evidence type="ECO:0000256" key="11">
    <source>
        <dbReference type="ARBA" id="ARBA00023277"/>
    </source>
</evidence>
<evidence type="ECO:0000256" key="8">
    <source>
        <dbReference type="ARBA" id="ARBA00023008"/>
    </source>
</evidence>
<dbReference type="PANTHER" id="PTHR33353:SF10">
    <property type="entry name" value="ENDO-BETA-1,4-GLUCANASE D"/>
    <property type="match status" value="1"/>
</dbReference>
<evidence type="ECO:0000256" key="12">
    <source>
        <dbReference type="ARBA" id="ARBA00023326"/>
    </source>
</evidence>
<evidence type="ECO:0000256" key="5">
    <source>
        <dbReference type="ARBA" id="ARBA00022729"/>
    </source>
</evidence>
<dbReference type="PANTHER" id="PTHR33353">
    <property type="entry name" value="PUTATIVE (AFU_ORTHOLOGUE AFUA_1G12560)-RELATED"/>
    <property type="match status" value="1"/>
</dbReference>
<dbReference type="EMBL" id="JAPEUY010000017">
    <property type="protein sequence ID" value="KAJ4364418.1"/>
    <property type="molecule type" value="Genomic_DNA"/>
</dbReference>
<dbReference type="GO" id="GO:0046872">
    <property type="term" value="F:metal ion binding"/>
    <property type="evidence" value="ECO:0007669"/>
    <property type="project" value="UniProtKB-KW"/>
</dbReference>
<accession>A0A9W8Y2K9</accession>
<feature type="signal peptide" evidence="16">
    <location>
        <begin position="1"/>
        <end position="19"/>
    </location>
</feature>
<proteinExistence type="inferred from homology"/>
<keyword evidence="10" id="KW-1015">Disulfide bond</keyword>
<evidence type="ECO:0000256" key="15">
    <source>
        <dbReference type="ARBA" id="ARBA00047174"/>
    </source>
</evidence>
<dbReference type="InterPro" id="IPR005103">
    <property type="entry name" value="AA9_LPMO"/>
</dbReference>
<protein>
    <recommendedName>
        <fullName evidence="15">lytic cellulose monooxygenase (C4-dehydrogenating)</fullName>
        <ecNumber evidence="15">1.14.99.56</ecNumber>
    </recommendedName>
</protein>
<dbReference type="EC" id="1.14.99.56" evidence="15"/>
<keyword evidence="5 16" id="KW-0732">Signal</keyword>
<evidence type="ECO:0000256" key="10">
    <source>
        <dbReference type="ARBA" id="ARBA00023157"/>
    </source>
</evidence>
<dbReference type="AlphaFoldDB" id="A0A9W8Y2K9"/>
<keyword evidence="3" id="KW-0964">Secreted</keyword>
<keyword evidence="19" id="KW-1185">Reference proteome</keyword>
<keyword evidence="12" id="KW-0624">Polysaccharide degradation</keyword>
<comment type="caution">
    <text evidence="18">The sequence shown here is derived from an EMBL/GenBank/DDBJ whole genome shotgun (WGS) entry which is preliminary data.</text>
</comment>
<name>A0A9W8Y2K9_9PLEO</name>
<keyword evidence="7" id="KW-0560">Oxidoreductase</keyword>
<comment type="catalytic activity">
    <reaction evidence="14">
        <text>[(1-&gt;4)-beta-D-glucosyl]n+m + reduced acceptor + O2 = 4-dehydro-beta-D-glucosyl-[(1-&gt;4)-beta-D-glucosyl]n-1 + [(1-&gt;4)-beta-D-glucosyl]m + acceptor + H2O.</text>
        <dbReference type="EC" id="1.14.99.56"/>
    </reaction>
</comment>
<evidence type="ECO:0000256" key="1">
    <source>
        <dbReference type="ARBA" id="ARBA00001973"/>
    </source>
</evidence>
<comment type="subcellular location">
    <subcellularLocation>
        <location evidence="2">Secreted</location>
    </subcellularLocation>
</comment>
<sequence>MKLCTLTLLAAVLSHQTSAHYVFNRLIINNTISQEFQYVRDVTGNAGQYDNLWQKAFPIYGPENENVTCGRGAFPVHNAATIETATIFAGSEVGFMVSGPYYQGDTQPYIFHEGPGQVFLSKLPNGVKSLRDYDGKGDFFKIAYAGPQDNTTWSLMEKLEMNFTIPKTTPSGKYLLRIEHFLPSPNHGQSQWFVNCAHVEIVGEGGGTPAGFVRFPNAYSEDDPSIWFHEAGASRAPSDLSTYVEPKPEVWQG</sequence>
<evidence type="ECO:0000256" key="14">
    <source>
        <dbReference type="ARBA" id="ARBA00045077"/>
    </source>
</evidence>
<dbReference type="Pfam" id="PF03443">
    <property type="entry name" value="AA9"/>
    <property type="match status" value="1"/>
</dbReference>
<comment type="cofactor">
    <cofactor evidence="1">
        <name>Cu(2+)</name>
        <dbReference type="ChEBI" id="CHEBI:29036"/>
    </cofactor>
</comment>
<dbReference type="Gene3D" id="2.70.50.70">
    <property type="match status" value="1"/>
</dbReference>
<evidence type="ECO:0000313" key="19">
    <source>
        <dbReference type="Proteomes" id="UP001140560"/>
    </source>
</evidence>
<dbReference type="GO" id="GO:0004497">
    <property type="term" value="F:monooxygenase activity"/>
    <property type="evidence" value="ECO:0007669"/>
    <property type="project" value="UniProtKB-KW"/>
</dbReference>
<evidence type="ECO:0000313" key="18">
    <source>
        <dbReference type="EMBL" id="KAJ4364418.1"/>
    </source>
</evidence>